<keyword evidence="3" id="KW-0560">Oxidoreductase</keyword>
<dbReference type="InterPro" id="IPR023932">
    <property type="entry name" value="CE1759_FMN_reduct"/>
</dbReference>
<dbReference type="Pfam" id="PF03358">
    <property type="entry name" value="FMN_red"/>
    <property type="match status" value="1"/>
</dbReference>
<evidence type="ECO:0000256" key="1">
    <source>
        <dbReference type="ARBA" id="ARBA00022630"/>
    </source>
</evidence>
<dbReference type="EMBL" id="LN483072">
    <property type="protein sequence ID" value="CEA09784.1"/>
    <property type="molecule type" value="Genomic_DNA"/>
</dbReference>
<reference evidence="6" key="1">
    <citation type="submission" date="2014-07" db="EMBL/GenBank/DDBJ databases">
        <authorList>
            <person name="Urmite Genomes Urmite Genomes"/>
        </authorList>
    </citation>
    <scope>NUCLEOTIDE SEQUENCE</scope>
    <source>
        <strain evidence="6">11W110_air</strain>
    </source>
</reference>
<dbReference type="PATRIC" id="fig|1461584.3.peg.3131"/>
<keyword evidence="1" id="KW-0285">Flavoprotein</keyword>
<dbReference type="InterPro" id="IPR051814">
    <property type="entry name" value="NAD(P)H-dep_FMN_reductase"/>
</dbReference>
<proteinExistence type="predicted"/>
<sequence length="249" mass="25644">MTGTGTARIAVVTAGLGTPSSSRMLADLLSAEAARQLTDTGTAGGRALEVETFELRDFAVDIANAMVSGFAPPRLEEAIQSVVRADALIAVTPVFTASMSGLFKSFFDVLDNTALQGKPVLIGATGGSARHSMVLDFALRPMFGYLRARLMPTAVFAAPEDWAGGSGADGSTALDDRVRRAAGELAAELSAARGGQPAAGQSEAGQEGPKAEAADQGGEAGPRPAVSLNPGTDPWQSLPFEQLLARTRR</sequence>
<evidence type="ECO:0000313" key="6">
    <source>
        <dbReference type="EMBL" id="CEA09784.1"/>
    </source>
</evidence>
<protein>
    <submittedName>
        <fullName evidence="6">FMN reductase (NADPH)</fullName>
    </submittedName>
</protein>
<gene>
    <name evidence="6" type="primary">ssuE</name>
    <name evidence="6" type="ORF">BN1051_03157</name>
</gene>
<accession>A0A078MU92</accession>
<dbReference type="NCBIfam" id="TIGR04037">
    <property type="entry name" value="LLM_duo_CE1759"/>
    <property type="match status" value="1"/>
</dbReference>
<dbReference type="AlphaFoldDB" id="A0A078MU92"/>
<evidence type="ECO:0000256" key="4">
    <source>
        <dbReference type="SAM" id="MobiDB-lite"/>
    </source>
</evidence>
<dbReference type="SUPFAM" id="SSF52218">
    <property type="entry name" value="Flavoproteins"/>
    <property type="match status" value="1"/>
</dbReference>
<feature type="region of interest" description="Disordered" evidence="4">
    <location>
        <begin position="189"/>
        <end position="249"/>
    </location>
</feature>
<evidence type="ECO:0000256" key="2">
    <source>
        <dbReference type="ARBA" id="ARBA00022643"/>
    </source>
</evidence>
<evidence type="ECO:0000259" key="5">
    <source>
        <dbReference type="Pfam" id="PF03358"/>
    </source>
</evidence>
<dbReference type="InterPro" id="IPR005025">
    <property type="entry name" value="FMN_Rdtase-like_dom"/>
</dbReference>
<dbReference type="PANTHER" id="PTHR43408">
    <property type="entry name" value="FMN REDUCTASE (NADPH)"/>
    <property type="match status" value="1"/>
</dbReference>
<dbReference type="Gene3D" id="3.40.50.360">
    <property type="match status" value="1"/>
</dbReference>
<keyword evidence="2" id="KW-0288">FMN</keyword>
<dbReference type="GO" id="GO:0016491">
    <property type="term" value="F:oxidoreductase activity"/>
    <property type="evidence" value="ECO:0007669"/>
    <property type="project" value="UniProtKB-KW"/>
</dbReference>
<dbReference type="PANTHER" id="PTHR43408:SF2">
    <property type="entry name" value="FMN REDUCTASE (NADPH)"/>
    <property type="match status" value="1"/>
</dbReference>
<feature type="domain" description="NADPH-dependent FMN reductase-like" evidence="5">
    <location>
        <begin position="8"/>
        <end position="162"/>
    </location>
</feature>
<dbReference type="InterPro" id="IPR029039">
    <property type="entry name" value="Flavoprotein-like_sf"/>
</dbReference>
<evidence type="ECO:0000256" key="3">
    <source>
        <dbReference type="ARBA" id="ARBA00023002"/>
    </source>
</evidence>
<name>A0A078MU92_9MICC</name>
<organism evidence="6">
    <name type="scientific">Arthrobacter saudimassiliensis</name>
    <dbReference type="NCBI Taxonomy" id="1461584"/>
    <lineage>
        <taxon>Bacteria</taxon>
        <taxon>Bacillati</taxon>
        <taxon>Actinomycetota</taxon>
        <taxon>Actinomycetes</taxon>
        <taxon>Micrococcales</taxon>
        <taxon>Micrococcaceae</taxon>
        <taxon>Arthrobacter</taxon>
    </lineage>
</organism>